<proteinExistence type="predicted"/>
<organism evidence="1 2">
    <name type="scientific">Roseobacter litoralis (strain ATCC 49566 / DSM 6996 / JCM 21268 / NBRC 15278 / OCh 149)</name>
    <dbReference type="NCBI Taxonomy" id="391595"/>
    <lineage>
        <taxon>Bacteria</taxon>
        <taxon>Pseudomonadati</taxon>
        <taxon>Pseudomonadota</taxon>
        <taxon>Alphaproteobacteria</taxon>
        <taxon>Rhodobacterales</taxon>
        <taxon>Roseobacteraceae</taxon>
        <taxon>Roseobacter</taxon>
    </lineage>
</organism>
<dbReference type="KEGG" id="rli:RLO149_c039780"/>
<sequence length="93" mass="10490">MRLQRVFGNRATAAALRTHIQCLLWAVRKIRLNWAEVHAASPLMAATSTACEFDFLLCALAVWKSQHAQNWIRCNAADNPVDHSFRSENVSPN</sequence>
<evidence type="ECO:0000313" key="2">
    <source>
        <dbReference type="Proteomes" id="UP000001353"/>
    </source>
</evidence>
<dbReference type="EMBL" id="CP002623">
    <property type="protein sequence ID" value="AEI95879.1"/>
    <property type="molecule type" value="Genomic_DNA"/>
</dbReference>
<accession>F7ZEI3</accession>
<reference evidence="1 2" key="1">
    <citation type="journal article" date="2011" name="BMC Genomics">
        <title>Comparative genome analysis and genome-guided physiological analysis of Roseobacter litoralis.</title>
        <authorList>
            <person name="Kalhoefer D."/>
            <person name="Thole S."/>
            <person name="Voget S."/>
            <person name="Lehmann R."/>
            <person name="Liesegang H."/>
            <person name="Wollher A."/>
            <person name="Daniel R."/>
            <person name="Simon M."/>
            <person name="Brinkhoff T."/>
        </authorList>
    </citation>
    <scope>NUCLEOTIDE SEQUENCE [LARGE SCALE GENOMIC DNA]</scope>
    <source>
        <strain evidence="2">ATCC 49566 / DSM 6996 / JCM 21268 / NBRC 15278 / OCh 149</strain>
    </source>
</reference>
<gene>
    <name evidence="1" type="ordered locus">RLO149_c039780</name>
</gene>
<dbReference type="Proteomes" id="UP000001353">
    <property type="component" value="Chromosome"/>
</dbReference>
<protein>
    <submittedName>
        <fullName evidence="1">Uncharacterized protein</fullName>
    </submittedName>
</protein>
<evidence type="ECO:0000313" key="1">
    <source>
        <dbReference type="EMBL" id="AEI95879.1"/>
    </source>
</evidence>
<dbReference type="HOGENOM" id="CLU_2397736_0_0_5"/>
<name>F7ZEI3_ROSLO</name>
<keyword evidence="2" id="KW-1185">Reference proteome</keyword>
<dbReference type="AlphaFoldDB" id="F7ZEI3"/>